<dbReference type="Proteomes" id="UP000859505">
    <property type="component" value="Unassembled WGS sequence"/>
</dbReference>
<dbReference type="AlphaFoldDB" id="A0AAD3UC51"/>
<reference evidence="1" key="1">
    <citation type="journal article" date="2018" name="Genome Biol.">
        <title>SKESA: strategic k-mer extension for scrupulous assemblies.</title>
        <authorList>
            <person name="Souvorov A."/>
            <person name="Agarwala R."/>
            <person name="Lipman D.J."/>
        </authorList>
    </citation>
    <scope>NUCLEOTIDE SEQUENCE</scope>
    <source>
        <strain evidence="1">OLC2673_Aeromonas</strain>
    </source>
</reference>
<gene>
    <name evidence="1" type="ORF">JAJ28_002906</name>
</gene>
<dbReference type="KEGG" id="ahh:RY45_20910"/>
<accession>A0AAD3UC51</accession>
<name>A0AAD3UC51_AERHY</name>
<dbReference type="EMBL" id="DACTUL010000024">
    <property type="protein sequence ID" value="HAT6345151.1"/>
    <property type="molecule type" value="Genomic_DNA"/>
</dbReference>
<protein>
    <submittedName>
        <fullName evidence="1">Uncharacterized protein</fullName>
    </submittedName>
</protein>
<evidence type="ECO:0000313" key="1">
    <source>
        <dbReference type="EMBL" id="HAT6345151.1"/>
    </source>
</evidence>
<comment type="caution">
    <text evidence="1">The sequence shown here is derived from an EMBL/GenBank/DDBJ whole genome shotgun (WGS) entry which is preliminary data.</text>
</comment>
<proteinExistence type="predicted"/>
<organism evidence="1 2">
    <name type="scientific">Aeromonas hydrophila</name>
    <dbReference type="NCBI Taxonomy" id="644"/>
    <lineage>
        <taxon>Bacteria</taxon>
        <taxon>Pseudomonadati</taxon>
        <taxon>Pseudomonadota</taxon>
        <taxon>Gammaproteobacteria</taxon>
        <taxon>Aeromonadales</taxon>
        <taxon>Aeromonadaceae</taxon>
        <taxon>Aeromonas</taxon>
    </lineage>
</organism>
<dbReference type="RefSeq" id="WP_017410773.1">
    <property type="nucleotide sequence ID" value="NZ_BQVF01000026.1"/>
</dbReference>
<sequence>MNVELLAAPLKKILEAELALGNSIQEVSDWQPKCQLLIVLKRSFNRRYELEKDVEFAELDICHYWKAEYRYRDGLQCLVCLGNG</sequence>
<evidence type="ECO:0000313" key="2">
    <source>
        <dbReference type="Proteomes" id="UP000859505"/>
    </source>
</evidence>
<reference evidence="1" key="2">
    <citation type="submission" date="2020-01" db="EMBL/GenBank/DDBJ databases">
        <authorList>
            <consortium name="NCBI Pathogen Detection Project"/>
        </authorList>
    </citation>
    <scope>NUCLEOTIDE SEQUENCE</scope>
    <source>
        <strain evidence="1">OLC2673_Aeromonas</strain>
    </source>
</reference>